<dbReference type="PANTHER" id="PTHR46432">
    <property type="entry name" value="F-BOX ONLY PROTEIN 42"/>
    <property type="match status" value="1"/>
</dbReference>
<dbReference type="Pfam" id="PF12937">
    <property type="entry name" value="F-box-like"/>
    <property type="match status" value="1"/>
</dbReference>
<proteinExistence type="predicted"/>
<dbReference type="Proteomes" id="UP000677054">
    <property type="component" value="Unassembled WGS sequence"/>
</dbReference>
<dbReference type="InterPro" id="IPR001810">
    <property type="entry name" value="F-box_dom"/>
</dbReference>
<gene>
    <name evidence="3" type="ORF">DSTB1V02_LOCUS8755</name>
</gene>
<dbReference type="SUPFAM" id="SSF117281">
    <property type="entry name" value="Kelch motif"/>
    <property type="match status" value="1"/>
</dbReference>
<dbReference type="EMBL" id="LR901592">
    <property type="protein sequence ID" value="CAD7248952.1"/>
    <property type="molecule type" value="Genomic_DNA"/>
</dbReference>
<dbReference type="Gene3D" id="2.120.10.80">
    <property type="entry name" value="Kelch-type beta propeller"/>
    <property type="match status" value="1"/>
</dbReference>
<evidence type="ECO:0000313" key="4">
    <source>
        <dbReference type="Proteomes" id="UP000677054"/>
    </source>
</evidence>
<evidence type="ECO:0000256" key="1">
    <source>
        <dbReference type="SAM" id="MobiDB-lite"/>
    </source>
</evidence>
<dbReference type="InterPro" id="IPR052821">
    <property type="entry name" value="F-box_only_SRC"/>
</dbReference>
<dbReference type="InterPro" id="IPR036047">
    <property type="entry name" value="F-box-like_dom_sf"/>
</dbReference>
<dbReference type="EMBL" id="CAJPEV010002075">
    <property type="protein sequence ID" value="CAG0895550.1"/>
    <property type="molecule type" value="Genomic_DNA"/>
</dbReference>
<feature type="domain" description="F-box" evidence="2">
    <location>
        <begin position="25"/>
        <end position="66"/>
    </location>
</feature>
<dbReference type="GO" id="GO:0019005">
    <property type="term" value="C:SCF ubiquitin ligase complex"/>
    <property type="evidence" value="ECO:0007669"/>
    <property type="project" value="TreeGrafter"/>
</dbReference>
<organism evidence="3">
    <name type="scientific">Darwinula stevensoni</name>
    <dbReference type="NCBI Taxonomy" id="69355"/>
    <lineage>
        <taxon>Eukaryota</taxon>
        <taxon>Metazoa</taxon>
        <taxon>Ecdysozoa</taxon>
        <taxon>Arthropoda</taxon>
        <taxon>Crustacea</taxon>
        <taxon>Oligostraca</taxon>
        <taxon>Ostracoda</taxon>
        <taxon>Podocopa</taxon>
        <taxon>Podocopida</taxon>
        <taxon>Darwinulocopina</taxon>
        <taxon>Darwinuloidea</taxon>
        <taxon>Darwinulidae</taxon>
        <taxon>Darwinula</taxon>
    </lineage>
</organism>
<dbReference type="PANTHER" id="PTHR46432:SF1">
    <property type="entry name" value="F-BOX ONLY PROTEIN 42"/>
    <property type="match status" value="1"/>
</dbReference>
<feature type="region of interest" description="Disordered" evidence="1">
    <location>
        <begin position="1"/>
        <end position="22"/>
    </location>
</feature>
<dbReference type="AlphaFoldDB" id="A0A7R8XER2"/>
<reference evidence="3" key="1">
    <citation type="submission" date="2020-11" db="EMBL/GenBank/DDBJ databases">
        <authorList>
            <person name="Tran Van P."/>
        </authorList>
    </citation>
    <scope>NUCLEOTIDE SEQUENCE</scope>
</reference>
<keyword evidence="4" id="KW-1185">Reference proteome</keyword>
<protein>
    <recommendedName>
        <fullName evidence="2">F-box domain-containing protein</fullName>
    </recommendedName>
</protein>
<dbReference type="SMART" id="SM00256">
    <property type="entry name" value="FBOX"/>
    <property type="match status" value="1"/>
</dbReference>
<dbReference type="OrthoDB" id="9973021at2759"/>
<dbReference type="Pfam" id="PF13415">
    <property type="entry name" value="Beta-prop_FBX42"/>
    <property type="match status" value="1"/>
</dbReference>
<name>A0A7R8XER2_9CRUS</name>
<dbReference type="Gene3D" id="1.20.1280.50">
    <property type="match status" value="1"/>
</dbReference>
<evidence type="ECO:0000313" key="3">
    <source>
        <dbReference type="EMBL" id="CAD7248952.1"/>
    </source>
</evidence>
<dbReference type="GO" id="GO:1990756">
    <property type="term" value="F:ubiquitin-like ligase-substrate adaptor activity"/>
    <property type="evidence" value="ECO:0007669"/>
    <property type="project" value="TreeGrafter"/>
</dbReference>
<sequence length="355" mass="40275">MMELADEYKGEDEEAGASPGPVERLPTEILEYILSLLPPYIDLQVCKKVCHRWRDCALGVESTRKKEFPDALTEGRVQWTHSDSCVQLQAISKRYGHAACVSGGYLYVFGGLTVANTSFNDLWCLNLNSRQWTRLIVTGSYPSPKGLTTFLPFKDTIVLFGGFTDVRIPMRMFTELHFYHVKNNHWITSGLGSGTGAQRFPPAMAGHSATIHGNLMIVFGGCHLHPAHPLQFISNDVYSLDLGCLTWYRPSVGQAKPSPRYLQTQVKLDDHHLLVIGGLYYKVEIWYDVPFRTYSDVWMLYVDPESPDGPWVWKEMTVIDKQIVNQKAINPFTSELYSGPQLKAMMENEYIQEPQ</sequence>
<dbReference type="SUPFAM" id="SSF81383">
    <property type="entry name" value="F-box domain"/>
    <property type="match status" value="1"/>
</dbReference>
<accession>A0A7R8XER2</accession>
<evidence type="ECO:0000259" key="2">
    <source>
        <dbReference type="SMART" id="SM00256"/>
    </source>
</evidence>
<dbReference type="InterPro" id="IPR015915">
    <property type="entry name" value="Kelch-typ_b-propeller"/>
</dbReference>